<accession>A0AAE1EEY4</accession>
<gene>
    <name evidence="1" type="ORF">RRG08_012075</name>
</gene>
<keyword evidence="2" id="KW-1185">Reference proteome</keyword>
<name>A0AAE1EEY4_9GAST</name>
<dbReference type="EMBL" id="JAWDGP010000031">
    <property type="protein sequence ID" value="KAK3804195.1"/>
    <property type="molecule type" value="Genomic_DNA"/>
</dbReference>
<dbReference type="AlphaFoldDB" id="A0AAE1EEY4"/>
<reference evidence="1" key="1">
    <citation type="journal article" date="2023" name="G3 (Bethesda)">
        <title>A reference genome for the long-term kleptoplast-retaining sea slug Elysia crispata morphotype clarki.</title>
        <authorList>
            <person name="Eastman K.E."/>
            <person name="Pendleton A.L."/>
            <person name="Shaikh M.A."/>
            <person name="Suttiyut T."/>
            <person name="Ogas R."/>
            <person name="Tomko P."/>
            <person name="Gavelis G."/>
            <person name="Widhalm J.R."/>
            <person name="Wisecaver J.H."/>
        </authorList>
    </citation>
    <scope>NUCLEOTIDE SEQUENCE</scope>
    <source>
        <strain evidence="1">ECLA1</strain>
    </source>
</reference>
<comment type="caution">
    <text evidence="1">The sequence shown here is derived from an EMBL/GenBank/DDBJ whole genome shotgun (WGS) entry which is preliminary data.</text>
</comment>
<dbReference type="Proteomes" id="UP001283361">
    <property type="component" value="Unassembled WGS sequence"/>
</dbReference>
<sequence length="86" mass="10136">MVAMTSIKLVMNMVMMVMTEKQSNVFTTGGLWQHACVKEEKNKLTKYYWRKKFRTTVDQRSACLWKKSTLATDFYTPPNKSECQEK</sequence>
<evidence type="ECO:0000313" key="1">
    <source>
        <dbReference type="EMBL" id="KAK3804195.1"/>
    </source>
</evidence>
<protein>
    <submittedName>
        <fullName evidence="1">Uncharacterized protein</fullName>
    </submittedName>
</protein>
<proteinExistence type="predicted"/>
<organism evidence="1 2">
    <name type="scientific">Elysia crispata</name>
    <name type="common">lettuce slug</name>
    <dbReference type="NCBI Taxonomy" id="231223"/>
    <lineage>
        <taxon>Eukaryota</taxon>
        <taxon>Metazoa</taxon>
        <taxon>Spiralia</taxon>
        <taxon>Lophotrochozoa</taxon>
        <taxon>Mollusca</taxon>
        <taxon>Gastropoda</taxon>
        <taxon>Heterobranchia</taxon>
        <taxon>Euthyneura</taxon>
        <taxon>Panpulmonata</taxon>
        <taxon>Sacoglossa</taxon>
        <taxon>Placobranchoidea</taxon>
        <taxon>Plakobranchidae</taxon>
        <taxon>Elysia</taxon>
    </lineage>
</organism>
<evidence type="ECO:0000313" key="2">
    <source>
        <dbReference type="Proteomes" id="UP001283361"/>
    </source>
</evidence>